<dbReference type="Proteomes" id="UP001597511">
    <property type="component" value="Unassembled WGS sequence"/>
</dbReference>
<keyword evidence="3" id="KW-1185">Reference proteome</keyword>
<accession>A0ABW6A8F8</accession>
<gene>
    <name evidence="2" type="ORF">ACFS6H_13680</name>
</gene>
<dbReference type="RefSeq" id="WP_386099765.1">
    <property type="nucleotide sequence ID" value="NZ_JBHUOZ010000003.1"/>
</dbReference>
<proteinExistence type="predicted"/>
<evidence type="ECO:0000313" key="3">
    <source>
        <dbReference type="Proteomes" id="UP001597511"/>
    </source>
</evidence>
<dbReference type="InterPro" id="IPR025665">
    <property type="entry name" value="Beta-barrel_OMP_2"/>
</dbReference>
<sequence>MKTLLVSLFLFIIILPSYAQYERRESRAGVYVTAGGNLSGATGWDESDTGAERIWGFNAGLTFYASFDPKSKWMINIDGNFSQQGFGNSEATDPADVKRLVINYINVPVILKYRPFKGFQSMFIGVGPQIGFQVGGHGKLVNGEKYDLKSEAVTKNVWSGVGVLGFNFDKLINVGVEFSYQHGLSKFLNTATDLRHSVFQGRLIIPLDFIADMM</sequence>
<evidence type="ECO:0000259" key="1">
    <source>
        <dbReference type="Pfam" id="PF13568"/>
    </source>
</evidence>
<feature type="domain" description="Outer membrane protein beta-barrel" evidence="1">
    <location>
        <begin position="19"/>
        <end position="188"/>
    </location>
</feature>
<protein>
    <submittedName>
        <fullName evidence="2">Outer membrane beta-barrel protein</fullName>
    </submittedName>
</protein>
<dbReference type="Pfam" id="PF13568">
    <property type="entry name" value="OMP_b-brl_2"/>
    <property type="match status" value="1"/>
</dbReference>
<evidence type="ECO:0000313" key="2">
    <source>
        <dbReference type="EMBL" id="MFD2920770.1"/>
    </source>
</evidence>
<organism evidence="2 3">
    <name type="scientific">Terrimonas rubra</name>
    <dbReference type="NCBI Taxonomy" id="1035890"/>
    <lineage>
        <taxon>Bacteria</taxon>
        <taxon>Pseudomonadati</taxon>
        <taxon>Bacteroidota</taxon>
        <taxon>Chitinophagia</taxon>
        <taxon>Chitinophagales</taxon>
        <taxon>Chitinophagaceae</taxon>
        <taxon>Terrimonas</taxon>
    </lineage>
</organism>
<reference evidence="3" key="1">
    <citation type="journal article" date="2019" name="Int. J. Syst. Evol. Microbiol.">
        <title>The Global Catalogue of Microorganisms (GCM) 10K type strain sequencing project: providing services to taxonomists for standard genome sequencing and annotation.</title>
        <authorList>
            <consortium name="The Broad Institute Genomics Platform"/>
            <consortium name="The Broad Institute Genome Sequencing Center for Infectious Disease"/>
            <person name="Wu L."/>
            <person name="Ma J."/>
        </authorList>
    </citation>
    <scope>NUCLEOTIDE SEQUENCE [LARGE SCALE GENOMIC DNA]</scope>
    <source>
        <strain evidence="3">KCTC 23299</strain>
    </source>
</reference>
<comment type="caution">
    <text evidence="2">The sequence shown here is derived from an EMBL/GenBank/DDBJ whole genome shotgun (WGS) entry which is preliminary data.</text>
</comment>
<dbReference type="EMBL" id="JBHUOZ010000003">
    <property type="protein sequence ID" value="MFD2920770.1"/>
    <property type="molecule type" value="Genomic_DNA"/>
</dbReference>
<name>A0ABW6A8F8_9BACT</name>